<comment type="caution">
    <text evidence="8">The sequence shown here is derived from an EMBL/GenBank/DDBJ whole genome shotgun (WGS) entry which is preliminary data.</text>
</comment>
<evidence type="ECO:0000256" key="4">
    <source>
        <dbReference type="ARBA" id="ARBA00022490"/>
    </source>
</evidence>
<dbReference type="RefSeq" id="WP_119531793.1">
    <property type="nucleotide sequence ID" value="NZ_JBHSSP010000001.1"/>
</dbReference>
<dbReference type="InterPro" id="IPR017945">
    <property type="entry name" value="DHBP_synth_RibB-like_a/b_dom"/>
</dbReference>
<dbReference type="PANTHER" id="PTHR17490:SF18">
    <property type="entry name" value="THREONYLCARBAMOYL-AMP SYNTHASE"/>
    <property type="match status" value="1"/>
</dbReference>
<dbReference type="AlphaFoldDB" id="A0A3A1YI11"/>
<dbReference type="Proteomes" id="UP000265916">
    <property type="component" value="Unassembled WGS sequence"/>
</dbReference>
<evidence type="ECO:0000256" key="6">
    <source>
        <dbReference type="ARBA" id="ARBA00048366"/>
    </source>
</evidence>
<name>A0A3A1YI11_9GAMM</name>
<dbReference type="InterPro" id="IPR006070">
    <property type="entry name" value="Sua5-like_dom"/>
</dbReference>
<organism evidence="8 9">
    <name type="scientific">Psittacicella hinzii</name>
    <dbReference type="NCBI Taxonomy" id="2028575"/>
    <lineage>
        <taxon>Bacteria</taxon>
        <taxon>Pseudomonadati</taxon>
        <taxon>Pseudomonadota</taxon>
        <taxon>Gammaproteobacteria</taxon>
        <taxon>Pasteurellales</taxon>
        <taxon>Psittacicellaceae</taxon>
        <taxon>Psittacicella</taxon>
    </lineage>
</organism>
<keyword evidence="9" id="KW-1185">Reference proteome</keyword>
<evidence type="ECO:0000313" key="8">
    <source>
        <dbReference type="EMBL" id="RIY37086.1"/>
    </source>
</evidence>
<dbReference type="InterPro" id="IPR050156">
    <property type="entry name" value="TC-AMP_synthase_SUA5"/>
</dbReference>
<dbReference type="EC" id="2.7.7.87" evidence="3"/>
<dbReference type="Pfam" id="PF01300">
    <property type="entry name" value="Sua5_yciO_yrdC"/>
    <property type="match status" value="2"/>
</dbReference>
<protein>
    <recommendedName>
        <fullName evidence="3">L-threonylcarbamoyladenylate synthase</fullName>
        <ecNumber evidence="3">2.7.7.87</ecNumber>
    </recommendedName>
</protein>
<dbReference type="EMBL" id="NRJG01000097">
    <property type="protein sequence ID" value="RIY37086.1"/>
    <property type="molecule type" value="Genomic_DNA"/>
</dbReference>
<dbReference type="GO" id="GO:0003725">
    <property type="term" value="F:double-stranded RNA binding"/>
    <property type="evidence" value="ECO:0007669"/>
    <property type="project" value="InterPro"/>
</dbReference>
<dbReference type="Gene3D" id="3.90.870.10">
    <property type="entry name" value="DHBP synthase"/>
    <property type="match status" value="2"/>
</dbReference>
<evidence type="ECO:0000259" key="7">
    <source>
        <dbReference type="Pfam" id="PF01300"/>
    </source>
</evidence>
<dbReference type="GO" id="GO:0000049">
    <property type="term" value="F:tRNA binding"/>
    <property type="evidence" value="ECO:0007669"/>
    <property type="project" value="TreeGrafter"/>
</dbReference>
<dbReference type="GO" id="GO:0061710">
    <property type="term" value="F:L-threonylcarbamoyladenylate synthase"/>
    <property type="evidence" value="ECO:0007669"/>
    <property type="project" value="UniProtKB-EC"/>
</dbReference>
<dbReference type="OrthoDB" id="9814580at2"/>
<reference evidence="8 9" key="1">
    <citation type="submission" date="2017-08" db="EMBL/GenBank/DDBJ databases">
        <title>Reclassification of Bisgaard taxon 37 and 44.</title>
        <authorList>
            <person name="Christensen H."/>
        </authorList>
    </citation>
    <scope>NUCLEOTIDE SEQUENCE [LARGE SCALE GENOMIC DNA]</scope>
    <source>
        <strain evidence="8 9">111</strain>
    </source>
</reference>
<sequence length="443" mass="50994">MPLLKVDSLKALAKVPNLKEHIIAYPTESVFGLGCLVNKPELIEQVINIKSRNDDKGLVILASKVSQLKGIIDLRAIPKDLKAILEELNFARNTSPHNFYNFAAIPGVSATYKERIEGYIRHFLSALNSQQFYSEEDHVINHRDFVVDVAKRYELIKEGKIHGYLEPWDLKEWMENWEKKAEKENDRDNLKLLREYERDEGYRLNRLRHLTIFSQFLFHHLPNDMVKMSVEEFNDFIYETVKLSCLLHNTGQGITLLLPAAPSCPEILKGKYATVAVRFTNEPFLKELIETMGGALISTSANYSGHDSINTPQGVYKLLAADARSYLMDNVVVIDQTVIYGPHSHIKESILVNPLSLRSTQNLLKKKRGKVPLRGFNRNKQYLFALDHIRPANIANVLYLMLLSILDLDEQQARFKHDLMHELNELKAVNPDIYERVVRYQDL</sequence>
<comment type="catalytic activity">
    <reaction evidence="6">
        <text>L-threonine + hydrogencarbonate + ATP = L-threonylcarbamoyladenylate + diphosphate + H2O</text>
        <dbReference type="Rhea" id="RHEA:36407"/>
        <dbReference type="ChEBI" id="CHEBI:15377"/>
        <dbReference type="ChEBI" id="CHEBI:17544"/>
        <dbReference type="ChEBI" id="CHEBI:30616"/>
        <dbReference type="ChEBI" id="CHEBI:33019"/>
        <dbReference type="ChEBI" id="CHEBI:57926"/>
        <dbReference type="ChEBI" id="CHEBI:73682"/>
        <dbReference type="EC" id="2.7.7.87"/>
    </reaction>
</comment>
<evidence type="ECO:0000256" key="3">
    <source>
        <dbReference type="ARBA" id="ARBA00012584"/>
    </source>
</evidence>
<proteinExistence type="inferred from homology"/>
<gene>
    <name evidence="8" type="ORF">CKF58_05525</name>
</gene>
<evidence type="ECO:0000256" key="1">
    <source>
        <dbReference type="ARBA" id="ARBA00004496"/>
    </source>
</evidence>
<dbReference type="GO" id="GO:0005737">
    <property type="term" value="C:cytoplasm"/>
    <property type="evidence" value="ECO:0007669"/>
    <property type="project" value="UniProtKB-SubCell"/>
</dbReference>
<feature type="domain" description="YrdC-like" evidence="7">
    <location>
        <begin position="19"/>
        <end position="87"/>
    </location>
</feature>
<feature type="domain" description="YrdC-like" evidence="7">
    <location>
        <begin position="250"/>
        <end position="339"/>
    </location>
</feature>
<comment type="similarity">
    <text evidence="2">Belongs to the SUA5 family.</text>
</comment>
<keyword evidence="5" id="KW-0808">Transferase</keyword>
<comment type="subcellular location">
    <subcellularLocation>
        <location evidence="1">Cytoplasm</location>
    </subcellularLocation>
</comment>
<dbReference type="SUPFAM" id="SSF55821">
    <property type="entry name" value="YrdC/RibB"/>
    <property type="match status" value="2"/>
</dbReference>
<dbReference type="PANTHER" id="PTHR17490">
    <property type="entry name" value="SUA5"/>
    <property type="match status" value="1"/>
</dbReference>
<evidence type="ECO:0000256" key="2">
    <source>
        <dbReference type="ARBA" id="ARBA00007663"/>
    </source>
</evidence>
<evidence type="ECO:0000256" key="5">
    <source>
        <dbReference type="ARBA" id="ARBA00022679"/>
    </source>
</evidence>
<evidence type="ECO:0000313" key="9">
    <source>
        <dbReference type="Proteomes" id="UP000265916"/>
    </source>
</evidence>
<keyword evidence="4" id="KW-0963">Cytoplasm</keyword>
<dbReference type="GO" id="GO:0006450">
    <property type="term" value="P:regulation of translational fidelity"/>
    <property type="evidence" value="ECO:0007669"/>
    <property type="project" value="TreeGrafter"/>
</dbReference>
<accession>A0A3A1YI11</accession>